<sequence>MKTVSHILASAMLLTSAAASAVELPVVEKRFGALSEATFGGTGIPNDSVAVTTFGSVTMGLSATQRYVGPNLENDKAGTYYATPGKSTVGLPAGANWNFNFYINDSASSLSSSGLTYKILFDFDPATAVDTSKLGSFDPLFFWGASNTSQNSLNLLFPYLTSGFPGVTAPAGAFDPNATGLYSFYLIASDARGEVARSEINVQVVALASDVPEPASVALLGLGLAGVAAARRRKQAK</sequence>
<evidence type="ECO:0000313" key="4">
    <source>
        <dbReference type="Proteomes" id="UP001179361"/>
    </source>
</evidence>
<feature type="domain" description="Ice-binding protein C-terminal" evidence="2">
    <location>
        <begin position="210"/>
        <end position="233"/>
    </location>
</feature>
<comment type="caution">
    <text evidence="3">The sequence shown here is derived from an EMBL/GenBank/DDBJ whole genome shotgun (WGS) entry which is preliminary data.</text>
</comment>
<keyword evidence="4" id="KW-1185">Reference proteome</keyword>
<gene>
    <name evidence="3" type="ORF">LQ564_00745</name>
</gene>
<dbReference type="EMBL" id="JAJNOC010000001">
    <property type="protein sequence ID" value="MCD2514837.1"/>
    <property type="molecule type" value="Genomic_DNA"/>
</dbReference>
<feature type="signal peptide" evidence="1">
    <location>
        <begin position="1"/>
        <end position="21"/>
    </location>
</feature>
<reference evidence="3" key="1">
    <citation type="submission" date="2021-11" db="EMBL/GenBank/DDBJ databases">
        <title>The complete genome of Massilia sp sp. G4R7.</title>
        <authorList>
            <person name="Liu L."/>
            <person name="Yue J."/>
            <person name="Yuan J."/>
            <person name="Yang F."/>
            <person name="Li L."/>
        </authorList>
    </citation>
    <scope>NUCLEOTIDE SEQUENCE</scope>
    <source>
        <strain evidence="3">G4R7</strain>
    </source>
</reference>
<dbReference type="RefSeq" id="WP_231056183.1">
    <property type="nucleotide sequence ID" value="NZ_JAJNOC010000001.1"/>
</dbReference>
<keyword evidence="1" id="KW-0732">Signal</keyword>
<dbReference type="Pfam" id="PF07589">
    <property type="entry name" value="PEP-CTERM"/>
    <property type="match status" value="1"/>
</dbReference>
<evidence type="ECO:0000313" key="3">
    <source>
        <dbReference type="EMBL" id="MCD2514837.1"/>
    </source>
</evidence>
<dbReference type="InterPro" id="IPR013424">
    <property type="entry name" value="Ice-binding_C"/>
</dbReference>
<name>A0ABS8Q193_9BURK</name>
<evidence type="ECO:0000256" key="1">
    <source>
        <dbReference type="SAM" id="SignalP"/>
    </source>
</evidence>
<proteinExistence type="predicted"/>
<dbReference type="NCBIfam" id="TIGR02595">
    <property type="entry name" value="PEP_CTERM"/>
    <property type="match status" value="1"/>
</dbReference>
<accession>A0ABS8Q193</accession>
<dbReference type="Proteomes" id="UP001179361">
    <property type="component" value="Unassembled WGS sequence"/>
</dbReference>
<protein>
    <submittedName>
        <fullName evidence="3">PEP-CTERM sorting domain-containing protein</fullName>
    </submittedName>
</protein>
<evidence type="ECO:0000259" key="2">
    <source>
        <dbReference type="Pfam" id="PF07589"/>
    </source>
</evidence>
<feature type="chain" id="PRO_5045640712" evidence="1">
    <location>
        <begin position="22"/>
        <end position="237"/>
    </location>
</feature>
<organism evidence="3 4">
    <name type="scientific">Massilia phyllostachyos</name>
    <dbReference type="NCBI Taxonomy" id="2898585"/>
    <lineage>
        <taxon>Bacteria</taxon>
        <taxon>Pseudomonadati</taxon>
        <taxon>Pseudomonadota</taxon>
        <taxon>Betaproteobacteria</taxon>
        <taxon>Burkholderiales</taxon>
        <taxon>Oxalobacteraceae</taxon>
        <taxon>Telluria group</taxon>
        <taxon>Massilia</taxon>
    </lineage>
</organism>